<keyword evidence="2" id="KW-1185">Reference proteome</keyword>
<dbReference type="EMBL" id="CP031222">
    <property type="protein sequence ID" value="AXI04445.1"/>
    <property type="molecule type" value="Genomic_DNA"/>
</dbReference>
<dbReference type="KEGG" id="mbah:HYN46_01220"/>
<gene>
    <name evidence="1" type="ORF">HYN46_01220</name>
</gene>
<sequence length="343" mass="37366">MKGLIAKSMVVAMTAAMTLTGCSQVYKTGANVALHFAENNIVPPIIALDDTNMVCVSGTSLQPAILATAAMGADATKLAVLLYAGSALCAEDTALEHELAYLRASRAGKVEEAEDARIAQKRWSAIASRRQYAAYQMFQEKWERDYHIKLGEQCPTMRTDLDKTIYLLGMVSGLQAVVNDISSQGAVNVPKDIAAVVERGMKCLDNEQFWGTPMAVRAAIWVLLPGAGEGKPDPFQTMKDSTRLGERKGVRLSHAVYALAAQATGKDDLIRDALRTYGHSVDQNMPVNPKYKLFDAMGGHLVQGIADRYWTDKTGKRAPEDGMTKFWDESSVDTSVKVDDLLN</sequence>
<evidence type="ECO:0000313" key="2">
    <source>
        <dbReference type="Proteomes" id="UP000253940"/>
    </source>
</evidence>
<dbReference type="AlphaFoldDB" id="A0A345PAY6"/>
<reference evidence="1 2" key="1">
    <citation type="submission" date="2018-07" db="EMBL/GenBank/DDBJ databases">
        <title>Genome sequencing of Moraxellaceae gen. HYN0046.</title>
        <authorList>
            <person name="Kim M."/>
            <person name="Yi H."/>
        </authorList>
    </citation>
    <scope>NUCLEOTIDE SEQUENCE [LARGE SCALE GENOMIC DNA]</scope>
    <source>
        <strain evidence="1 2">HYN0046</strain>
    </source>
</reference>
<organism evidence="1 2">
    <name type="scientific">Aquirhabdus parva</name>
    <dbReference type="NCBI Taxonomy" id="2283318"/>
    <lineage>
        <taxon>Bacteria</taxon>
        <taxon>Pseudomonadati</taxon>
        <taxon>Pseudomonadota</taxon>
        <taxon>Gammaproteobacteria</taxon>
        <taxon>Moraxellales</taxon>
        <taxon>Moraxellaceae</taxon>
        <taxon>Aquirhabdus</taxon>
    </lineage>
</organism>
<accession>A0A345PAY6</accession>
<dbReference type="PROSITE" id="PS51257">
    <property type="entry name" value="PROKAR_LIPOPROTEIN"/>
    <property type="match status" value="1"/>
</dbReference>
<dbReference type="Proteomes" id="UP000253940">
    <property type="component" value="Chromosome"/>
</dbReference>
<evidence type="ECO:0000313" key="1">
    <source>
        <dbReference type="EMBL" id="AXI04445.1"/>
    </source>
</evidence>
<dbReference type="OrthoDB" id="318536at2"/>
<proteinExistence type="predicted"/>
<protein>
    <recommendedName>
        <fullName evidence="3">Lipoprotein</fullName>
    </recommendedName>
</protein>
<evidence type="ECO:0008006" key="3">
    <source>
        <dbReference type="Google" id="ProtNLM"/>
    </source>
</evidence>
<name>A0A345PAY6_9GAMM</name>
<dbReference type="RefSeq" id="WP_114900509.1">
    <property type="nucleotide sequence ID" value="NZ_CP031222.1"/>
</dbReference>